<reference evidence="1" key="1">
    <citation type="submission" date="2018-02" db="EMBL/GenBank/DDBJ databases">
        <title>Rhizophora mucronata_Transcriptome.</title>
        <authorList>
            <person name="Meera S.P."/>
            <person name="Sreeshan A."/>
            <person name="Augustine A."/>
        </authorList>
    </citation>
    <scope>NUCLEOTIDE SEQUENCE</scope>
    <source>
        <tissue evidence="1">Leaf</tissue>
    </source>
</reference>
<accession>A0A2P2MF65</accession>
<sequence length="104" mass="11734">MPDLFHVIPVTYNSMLNGVFQSQNTSLGLSLISNICIFLAHSNHHTSMTRSTNNAGENSSWSIISSKSSLRAIKDITSPNTIHKYYKLKHFTIIHPIGYHHQKI</sequence>
<dbReference type="AlphaFoldDB" id="A0A2P2MF65"/>
<name>A0A2P2MF65_RHIMU</name>
<protein>
    <submittedName>
        <fullName evidence="1">Actin</fullName>
    </submittedName>
</protein>
<organism evidence="1">
    <name type="scientific">Rhizophora mucronata</name>
    <name type="common">Asiatic mangrove</name>
    <dbReference type="NCBI Taxonomy" id="61149"/>
    <lineage>
        <taxon>Eukaryota</taxon>
        <taxon>Viridiplantae</taxon>
        <taxon>Streptophyta</taxon>
        <taxon>Embryophyta</taxon>
        <taxon>Tracheophyta</taxon>
        <taxon>Spermatophyta</taxon>
        <taxon>Magnoliopsida</taxon>
        <taxon>eudicotyledons</taxon>
        <taxon>Gunneridae</taxon>
        <taxon>Pentapetalae</taxon>
        <taxon>rosids</taxon>
        <taxon>fabids</taxon>
        <taxon>Malpighiales</taxon>
        <taxon>Rhizophoraceae</taxon>
        <taxon>Rhizophora</taxon>
    </lineage>
</organism>
<proteinExistence type="predicted"/>
<evidence type="ECO:0000313" key="1">
    <source>
        <dbReference type="EMBL" id="MBX28823.1"/>
    </source>
</evidence>
<dbReference type="EMBL" id="GGEC01048339">
    <property type="protein sequence ID" value="MBX28823.1"/>
    <property type="molecule type" value="Transcribed_RNA"/>
</dbReference>